<gene>
    <name evidence="2" type="ORF">H7F21_08455</name>
</gene>
<dbReference type="SUPFAM" id="SSF53187">
    <property type="entry name" value="Zn-dependent exopeptidases"/>
    <property type="match status" value="1"/>
</dbReference>
<name>A0A842IQN3_9FLAO</name>
<dbReference type="AlphaFoldDB" id="A0A842IQN3"/>
<sequence>MKRIIVIMGLLLGFSSCSRQEVRQLEFQKLPEDMAEMQKRIIGQLSGKYELAKNVRLSSRWLPEERELSRAYFKAIVSQLHLIPIEQDYQHSNINFGVDLLIEPFKGTNIYTILPATIKSASYIVLGAHYDSGRRNAPGAIDNATGVTLIYSIVKKLQKLNYRSQNVILVFFDQEEEENVGSKEFIKLINKNNWNITSVHCFDMIGWDGDNDNAIEIYTASESLENHYISLANSIEKPILNVSINPVNYANNSTDFDEFVRSGFNVIGAGECVYHGDSTPYKDTAKDTFETVNFEYLLSSTTFIETAIKNLLNNK</sequence>
<dbReference type="EMBL" id="JACLCP010000002">
    <property type="protein sequence ID" value="MBC2845121.1"/>
    <property type="molecule type" value="Genomic_DNA"/>
</dbReference>
<dbReference type="GO" id="GO:0006508">
    <property type="term" value="P:proteolysis"/>
    <property type="evidence" value="ECO:0007669"/>
    <property type="project" value="InterPro"/>
</dbReference>
<evidence type="ECO:0000259" key="1">
    <source>
        <dbReference type="Pfam" id="PF04389"/>
    </source>
</evidence>
<dbReference type="PROSITE" id="PS51257">
    <property type="entry name" value="PROKAR_LIPOPROTEIN"/>
    <property type="match status" value="1"/>
</dbReference>
<proteinExistence type="predicted"/>
<reference evidence="2" key="1">
    <citation type="submission" date="2020-08" db="EMBL/GenBank/DDBJ databases">
        <title>Winogradskyella ouciana sp. nov., isolated from the hadal seawater of the Mariana Trench.</title>
        <authorList>
            <person name="He X."/>
        </authorList>
    </citation>
    <scope>NUCLEOTIDE SEQUENCE [LARGE SCALE GENOMIC DNA]</scope>
    <source>
        <strain evidence="2">KCTC 52348</strain>
    </source>
</reference>
<dbReference type="Proteomes" id="UP000533900">
    <property type="component" value="Unassembled WGS sequence"/>
</dbReference>
<dbReference type="RefSeq" id="WP_185788834.1">
    <property type="nucleotide sequence ID" value="NZ_JACLCP010000002.1"/>
</dbReference>
<dbReference type="GO" id="GO:0008235">
    <property type="term" value="F:metalloexopeptidase activity"/>
    <property type="evidence" value="ECO:0007669"/>
    <property type="project" value="InterPro"/>
</dbReference>
<evidence type="ECO:0000313" key="2">
    <source>
        <dbReference type="EMBL" id="MBC2845121.1"/>
    </source>
</evidence>
<accession>A0A842IQN3</accession>
<dbReference type="Pfam" id="PF04389">
    <property type="entry name" value="Peptidase_M28"/>
    <property type="match status" value="1"/>
</dbReference>
<evidence type="ECO:0000313" key="3">
    <source>
        <dbReference type="Proteomes" id="UP000533900"/>
    </source>
</evidence>
<feature type="domain" description="Peptidase M28" evidence="1">
    <location>
        <begin position="114"/>
        <end position="294"/>
    </location>
</feature>
<dbReference type="PANTHER" id="PTHR12147">
    <property type="entry name" value="METALLOPEPTIDASE M28 FAMILY MEMBER"/>
    <property type="match status" value="1"/>
</dbReference>
<keyword evidence="3" id="KW-1185">Reference proteome</keyword>
<dbReference type="Gene3D" id="3.40.630.10">
    <property type="entry name" value="Zn peptidases"/>
    <property type="match status" value="1"/>
</dbReference>
<keyword evidence="2" id="KW-0378">Hydrolase</keyword>
<protein>
    <submittedName>
        <fullName evidence="2">M20/M25/M40 family metallo-hydrolase</fullName>
    </submittedName>
</protein>
<dbReference type="InterPro" id="IPR007484">
    <property type="entry name" value="Peptidase_M28"/>
</dbReference>
<dbReference type="PANTHER" id="PTHR12147:SF26">
    <property type="entry name" value="PEPTIDASE M28 DOMAIN-CONTAINING PROTEIN"/>
    <property type="match status" value="1"/>
</dbReference>
<organism evidence="2 3">
    <name type="scientific">Winogradskyella flava</name>
    <dbReference type="NCBI Taxonomy" id="1884876"/>
    <lineage>
        <taxon>Bacteria</taxon>
        <taxon>Pseudomonadati</taxon>
        <taxon>Bacteroidota</taxon>
        <taxon>Flavobacteriia</taxon>
        <taxon>Flavobacteriales</taxon>
        <taxon>Flavobacteriaceae</taxon>
        <taxon>Winogradskyella</taxon>
    </lineage>
</organism>
<comment type="caution">
    <text evidence="2">The sequence shown here is derived from an EMBL/GenBank/DDBJ whole genome shotgun (WGS) entry which is preliminary data.</text>
</comment>
<dbReference type="InterPro" id="IPR045175">
    <property type="entry name" value="M28_fam"/>
</dbReference>